<keyword evidence="2" id="KW-0808">Transferase</keyword>
<dbReference type="GO" id="GO:0016740">
    <property type="term" value="F:transferase activity"/>
    <property type="evidence" value="ECO:0007669"/>
    <property type="project" value="UniProtKB-KW"/>
</dbReference>
<dbReference type="Gene3D" id="3.40.630.30">
    <property type="match status" value="1"/>
</dbReference>
<gene>
    <name evidence="2" type="ORF">LS71_005380</name>
</gene>
<dbReference type="SUPFAM" id="SSF55729">
    <property type="entry name" value="Acyl-CoA N-acyltransferases (Nat)"/>
    <property type="match status" value="1"/>
</dbReference>
<evidence type="ECO:0000313" key="3">
    <source>
        <dbReference type="Proteomes" id="UP000029733"/>
    </source>
</evidence>
<name>A0A4U8T9N8_9HELI</name>
<evidence type="ECO:0000259" key="1">
    <source>
        <dbReference type="Pfam" id="PF13480"/>
    </source>
</evidence>
<dbReference type="Pfam" id="PF13480">
    <property type="entry name" value="Acetyltransf_6"/>
    <property type="match status" value="1"/>
</dbReference>
<dbReference type="InterPro" id="IPR016181">
    <property type="entry name" value="Acyl_CoA_acyltransferase"/>
</dbReference>
<reference evidence="2 3" key="1">
    <citation type="journal article" date="2014" name="Genome Announc.">
        <title>Draft genome sequences of eight enterohepatic helicobacter species isolated from both laboratory and wild rodents.</title>
        <authorList>
            <person name="Sheh A."/>
            <person name="Shen Z."/>
            <person name="Fox J.G."/>
        </authorList>
    </citation>
    <scope>NUCLEOTIDE SEQUENCE [LARGE SCALE GENOMIC DNA]</scope>
    <source>
        <strain evidence="2 3">MIT 09-6949</strain>
    </source>
</reference>
<organism evidence="2 3">
    <name type="scientific">Helicobacter jaachi</name>
    <dbReference type="NCBI Taxonomy" id="1677920"/>
    <lineage>
        <taxon>Bacteria</taxon>
        <taxon>Pseudomonadati</taxon>
        <taxon>Campylobacterota</taxon>
        <taxon>Epsilonproteobacteria</taxon>
        <taxon>Campylobacterales</taxon>
        <taxon>Helicobacteraceae</taxon>
        <taxon>Helicobacter</taxon>
    </lineage>
</organism>
<dbReference type="RefSeq" id="WP_138109842.1">
    <property type="nucleotide sequence ID" value="NZ_JRPR02000003.1"/>
</dbReference>
<feature type="domain" description="BioF2-like acetyltransferase" evidence="1">
    <location>
        <begin position="162"/>
        <end position="287"/>
    </location>
</feature>
<evidence type="ECO:0000313" key="2">
    <source>
        <dbReference type="EMBL" id="TLD96499.1"/>
    </source>
</evidence>
<keyword evidence="3" id="KW-1185">Reference proteome</keyword>
<dbReference type="InterPro" id="IPR038740">
    <property type="entry name" value="BioF2-like_GNAT_dom"/>
</dbReference>
<sequence>MLKTPQNTHNILHNENLAAADSIDSMPFCIFTSNAYAASTLESNEHIFHFSYTQQQGAQGQKLFYNIAQVQSIPDTPYFDMSSPYGYGGYYTNSSDQAFLQDALCAQAKQARAKHIIAEFIRFHPYFAHTRAFEPLLDFFAKERDIVVVSTDSKTRFAHYSSRLRGKLRKARQLLSITQSRDVSAFHTLYTQTMERNGAQDFYFFSRQYLSNLLSLKDCIMLEARYQGQIVAMGIFLFDNLCGYYHLGANAPLSLSHNLNAMGALFEAFFELSAERGLQTCILGGGRSGDSADSLFVFKKQFATTLIPFYIGGMVYDSAAYNRLSVADSKYFLSYRFKEDISIISMGGGAEQTFIGIFARFFLCADFTLPTPILTPLTPLMHIAPTTPKGAAYAAA</sequence>
<dbReference type="Proteomes" id="UP000029733">
    <property type="component" value="Unassembled WGS sequence"/>
</dbReference>
<accession>A0A4U8T9N8</accession>
<proteinExistence type="predicted"/>
<dbReference type="EMBL" id="JRPR02000003">
    <property type="protein sequence ID" value="TLD96499.1"/>
    <property type="molecule type" value="Genomic_DNA"/>
</dbReference>
<dbReference type="AlphaFoldDB" id="A0A4U8T9N8"/>
<comment type="caution">
    <text evidence="2">The sequence shown here is derived from an EMBL/GenBank/DDBJ whole genome shotgun (WGS) entry which is preliminary data.</text>
</comment>
<dbReference type="OrthoDB" id="9785911at2"/>
<protein>
    <submittedName>
        <fullName evidence="2">GNAT family N-acetyltransferase</fullName>
    </submittedName>
</protein>